<dbReference type="CDD" id="cd18139">
    <property type="entry name" value="HLD_clamp_RarA"/>
    <property type="match status" value="1"/>
</dbReference>
<dbReference type="InterPro" id="IPR051314">
    <property type="entry name" value="AAA_ATPase_RarA/MGS1/WRNIP1"/>
</dbReference>
<feature type="compositionally biased region" description="Acidic residues" evidence="4">
    <location>
        <begin position="234"/>
        <end position="251"/>
    </location>
</feature>
<dbReference type="InterPro" id="IPR027417">
    <property type="entry name" value="P-loop_NTPase"/>
</dbReference>
<dbReference type="Gene3D" id="1.20.272.10">
    <property type="match status" value="1"/>
</dbReference>
<dbReference type="Proteomes" id="UP001165586">
    <property type="component" value="Unassembled WGS sequence"/>
</dbReference>
<comment type="similarity">
    <text evidence="1">Belongs to the AAA ATPase family. RarA/MGS1/WRNIP1 subfamily.</text>
</comment>
<feature type="region of interest" description="Disordered" evidence="4">
    <location>
        <begin position="225"/>
        <end position="253"/>
    </location>
</feature>
<gene>
    <name evidence="6" type="ORF">N1032_05770</name>
</gene>
<dbReference type="InterPro" id="IPR003593">
    <property type="entry name" value="AAA+_ATPase"/>
</dbReference>
<reference evidence="6" key="1">
    <citation type="submission" date="2022-08" db="EMBL/GenBank/DDBJ databases">
        <authorList>
            <person name="Deng Y."/>
            <person name="Han X.-F."/>
            <person name="Zhang Y.-Q."/>
        </authorList>
    </citation>
    <scope>NUCLEOTIDE SEQUENCE</scope>
    <source>
        <strain evidence="6">CPCC 203386</strain>
    </source>
</reference>
<proteinExistence type="inferred from homology"/>
<sequence>MAYQQPGLHSGAVPLAVRMRPRSLDEVAGQKHLLRPGSPLVNLASDTGGTTGSVSVILWGPPGTGKTTLAQAIAHSSGRKFVELSAVTAGVKDVRQVMDDAFRNRDLYGLSTVLFLDEIHRFTKAQQDALLPGVENGWVILVAATTENPSFSVISPLLSRSLLLTLEQLTDDDLGVLIDRAVTDPRGLAGTVTLDDEARAAIIRMSSGDARRALTALEASAGTVLASRPTHGEADDDDDDDDDDLDDDDGVEPAVPVITPEVLEQSVDRALLRYDRNGDEHYDVISAFIKSVRGSDVDASLHYLARMFEAGEDPRFIARRVIILAAEDIGIADPQALPIAVAAAEAVQMIGMPEGRLPLAEAVVYLATAPKSNAAYMGINAAIADVKAGNFGRVPKHLRDAHYAGAKRLGHGKGYKYPHDDDLGVVRQQYLPDELAGKVYYDPTDHGHEREVSARLAKLRDITRGPQK</sequence>
<dbReference type="Pfam" id="PF16193">
    <property type="entry name" value="AAA_assoc_2"/>
    <property type="match status" value="1"/>
</dbReference>
<evidence type="ECO:0000313" key="7">
    <source>
        <dbReference type="Proteomes" id="UP001165586"/>
    </source>
</evidence>
<dbReference type="Gene3D" id="1.10.8.60">
    <property type="match status" value="1"/>
</dbReference>
<keyword evidence="3" id="KW-0067">ATP-binding</keyword>
<keyword evidence="7" id="KW-1185">Reference proteome</keyword>
<comment type="caution">
    <text evidence="6">The sequence shown here is derived from an EMBL/GenBank/DDBJ whole genome shotgun (WGS) entry which is preliminary data.</text>
</comment>
<dbReference type="SUPFAM" id="SSF48019">
    <property type="entry name" value="post-AAA+ oligomerization domain-like"/>
    <property type="match status" value="1"/>
</dbReference>
<organism evidence="6 7">
    <name type="scientific">Herbiconiux daphne</name>
    <dbReference type="NCBI Taxonomy" id="2970914"/>
    <lineage>
        <taxon>Bacteria</taxon>
        <taxon>Bacillati</taxon>
        <taxon>Actinomycetota</taxon>
        <taxon>Actinomycetes</taxon>
        <taxon>Micrococcales</taxon>
        <taxon>Microbacteriaceae</taxon>
        <taxon>Herbiconiux</taxon>
    </lineage>
</organism>
<evidence type="ECO:0000256" key="4">
    <source>
        <dbReference type="SAM" id="MobiDB-lite"/>
    </source>
</evidence>
<accession>A0ABT2H059</accession>
<dbReference type="Gene3D" id="3.40.50.300">
    <property type="entry name" value="P-loop containing nucleotide triphosphate hydrolases"/>
    <property type="match status" value="1"/>
</dbReference>
<evidence type="ECO:0000256" key="2">
    <source>
        <dbReference type="ARBA" id="ARBA00022741"/>
    </source>
</evidence>
<dbReference type="SUPFAM" id="SSF52540">
    <property type="entry name" value="P-loop containing nucleoside triphosphate hydrolases"/>
    <property type="match status" value="1"/>
</dbReference>
<dbReference type="CDD" id="cd00009">
    <property type="entry name" value="AAA"/>
    <property type="match status" value="1"/>
</dbReference>
<dbReference type="EMBL" id="JANLCJ010000002">
    <property type="protein sequence ID" value="MCS5733242.1"/>
    <property type="molecule type" value="Genomic_DNA"/>
</dbReference>
<dbReference type="PANTHER" id="PTHR13779">
    <property type="entry name" value="WERNER HELICASE-INTERACTING PROTEIN 1 FAMILY MEMBER"/>
    <property type="match status" value="1"/>
</dbReference>
<dbReference type="Pfam" id="PF12002">
    <property type="entry name" value="MgsA_C"/>
    <property type="match status" value="1"/>
</dbReference>
<dbReference type="PANTHER" id="PTHR13779:SF7">
    <property type="entry name" value="ATPASE WRNIP1"/>
    <property type="match status" value="1"/>
</dbReference>
<dbReference type="RefSeq" id="WP_259538056.1">
    <property type="nucleotide sequence ID" value="NZ_JANLCJ010000002.1"/>
</dbReference>
<feature type="domain" description="AAA+ ATPase" evidence="5">
    <location>
        <begin position="52"/>
        <end position="173"/>
    </location>
</feature>
<evidence type="ECO:0000313" key="6">
    <source>
        <dbReference type="EMBL" id="MCS5733242.1"/>
    </source>
</evidence>
<keyword evidence="2" id="KW-0547">Nucleotide-binding</keyword>
<dbReference type="InterPro" id="IPR008921">
    <property type="entry name" value="DNA_pol3_clamp-load_cplx_C"/>
</dbReference>
<name>A0ABT2H059_9MICO</name>
<dbReference type="InterPro" id="IPR021886">
    <property type="entry name" value="MgsA_C"/>
</dbReference>
<evidence type="ECO:0000259" key="5">
    <source>
        <dbReference type="SMART" id="SM00382"/>
    </source>
</evidence>
<evidence type="ECO:0000256" key="1">
    <source>
        <dbReference type="ARBA" id="ARBA00008959"/>
    </source>
</evidence>
<dbReference type="InterPro" id="IPR003959">
    <property type="entry name" value="ATPase_AAA_core"/>
</dbReference>
<protein>
    <submittedName>
        <fullName evidence="6">Replication-associated recombination protein A</fullName>
    </submittedName>
</protein>
<dbReference type="Gene3D" id="1.10.3710.10">
    <property type="entry name" value="DNA polymerase III clamp loader subunits, C-terminal domain"/>
    <property type="match status" value="1"/>
</dbReference>
<dbReference type="SMART" id="SM00382">
    <property type="entry name" value="AAA"/>
    <property type="match status" value="1"/>
</dbReference>
<evidence type="ECO:0000256" key="3">
    <source>
        <dbReference type="ARBA" id="ARBA00022840"/>
    </source>
</evidence>
<dbReference type="Pfam" id="PF00004">
    <property type="entry name" value="AAA"/>
    <property type="match status" value="1"/>
</dbReference>
<dbReference type="InterPro" id="IPR032423">
    <property type="entry name" value="AAA_assoc_2"/>
</dbReference>